<feature type="chain" id="PRO_5014968553" description="TPM domain-containing protein" evidence="2">
    <location>
        <begin position="26"/>
        <end position="210"/>
    </location>
</feature>
<evidence type="ECO:0000256" key="2">
    <source>
        <dbReference type="SAM" id="SignalP"/>
    </source>
</evidence>
<dbReference type="OrthoDB" id="5348684at2"/>
<keyword evidence="1" id="KW-0812">Transmembrane</keyword>
<protein>
    <recommendedName>
        <fullName evidence="5">TPM domain-containing protein</fullName>
    </recommendedName>
</protein>
<dbReference type="RefSeq" id="WP_101184323.1">
    <property type="nucleotide sequence ID" value="NZ_CP031218.1"/>
</dbReference>
<dbReference type="EMBL" id="NXIF01000020">
    <property type="protein sequence ID" value="PKI81224.1"/>
    <property type="molecule type" value="Genomic_DNA"/>
</dbReference>
<sequence>MKTLKLMKMAVLFALSFLLSSNLFASSQFILSNDGLIDSRVINKINEIGQESRQKLGVNIYVYTKKSLGLKEGTSTKDKIEFIKNQEQELVTALKKPYVVLTMAVEDTHVNLIVSSQLKEVVDKNEILNEYVIPLLASKDKNTLFAKVSAAVLNGYAAIADTISEKKGVELQSSIGNSGKVTGTIWRVFMYTLIVLGLLAYIYAVLKSRK</sequence>
<dbReference type="AlphaFoldDB" id="A0A2N1J3Z6"/>
<name>A0A2N1J3Z6_9BACT</name>
<evidence type="ECO:0008006" key="5">
    <source>
        <dbReference type="Google" id="ProtNLM"/>
    </source>
</evidence>
<evidence type="ECO:0000256" key="1">
    <source>
        <dbReference type="SAM" id="Phobius"/>
    </source>
</evidence>
<keyword evidence="1" id="KW-1133">Transmembrane helix</keyword>
<evidence type="ECO:0000313" key="4">
    <source>
        <dbReference type="Proteomes" id="UP000233248"/>
    </source>
</evidence>
<dbReference type="KEGG" id="ahs:AHALO_0297"/>
<organism evidence="3 4">
    <name type="scientific">Malaciobacter halophilus</name>
    <dbReference type="NCBI Taxonomy" id="197482"/>
    <lineage>
        <taxon>Bacteria</taxon>
        <taxon>Pseudomonadati</taxon>
        <taxon>Campylobacterota</taxon>
        <taxon>Epsilonproteobacteria</taxon>
        <taxon>Campylobacterales</taxon>
        <taxon>Arcobacteraceae</taxon>
        <taxon>Malaciobacter</taxon>
    </lineage>
</organism>
<comment type="caution">
    <text evidence="3">The sequence shown here is derived from an EMBL/GenBank/DDBJ whole genome shotgun (WGS) entry which is preliminary data.</text>
</comment>
<gene>
    <name evidence="3" type="ORF">CP960_05035</name>
</gene>
<dbReference type="Gene3D" id="3.10.310.50">
    <property type="match status" value="1"/>
</dbReference>
<feature type="signal peptide" evidence="2">
    <location>
        <begin position="1"/>
        <end position="25"/>
    </location>
</feature>
<accession>A0A2N1J3Z6</accession>
<proteinExistence type="predicted"/>
<keyword evidence="1" id="KW-0472">Membrane</keyword>
<feature type="transmembrane region" description="Helical" evidence="1">
    <location>
        <begin position="185"/>
        <end position="206"/>
    </location>
</feature>
<evidence type="ECO:0000313" key="3">
    <source>
        <dbReference type="EMBL" id="PKI81224.1"/>
    </source>
</evidence>
<reference evidence="3 4" key="1">
    <citation type="submission" date="2017-09" db="EMBL/GenBank/DDBJ databases">
        <title>Genomics of the genus Arcobacter.</title>
        <authorList>
            <person name="Perez-Cataluna A."/>
            <person name="Figueras M.J."/>
            <person name="Salas-Masso N."/>
        </authorList>
    </citation>
    <scope>NUCLEOTIDE SEQUENCE [LARGE SCALE GENOMIC DNA]</scope>
    <source>
        <strain evidence="3 4">DSM 18005</strain>
    </source>
</reference>
<keyword evidence="4" id="KW-1185">Reference proteome</keyword>
<dbReference type="Proteomes" id="UP000233248">
    <property type="component" value="Unassembled WGS sequence"/>
</dbReference>
<keyword evidence="2" id="KW-0732">Signal</keyword>